<sequence length="76" mass="8619">MSKYDIEKDHPQTIKSEPDARPPEMEREEGAEEQIDEAEQATERLESRLSEEEVEAIRRQTHSAHTIGSAIGGSRD</sequence>
<keyword evidence="3" id="KW-1185">Reference proteome</keyword>
<name>A0A6G7YLY8_9SPHN</name>
<evidence type="ECO:0000313" key="2">
    <source>
        <dbReference type="EMBL" id="QIK77765.1"/>
    </source>
</evidence>
<feature type="compositionally biased region" description="Basic and acidic residues" evidence="1">
    <location>
        <begin position="1"/>
        <end position="25"/>
    </location>
</feature>
<dbReference type="EMBL" id="CP049869">
    <property type="protein sequence ID" value="QIK77765.1"/>
    <property type="molecule type" value="Genomic_DNA"/>
</dbReference>
<proteinExistence type="predicted"/>
<protein>
    <submittedName>
        <fullName evidence="2">V-type ATPase 116kDa subunit family protein</fullName>
    </submittedName>
</protein>
<feature type="region of interest" description="Disordered" evidence="1">
    <location>
        <begin position="1"/>
        <end position="76"/>
    </location>
</feature>
<dbReference type="KEGG" id="spii:G7077_01385"/>
<accession>A0A6G7YLY8</accession>
<evidence type="ECO:0000313" key="3">
    <source>
        <dbReference type="Proteomes" id="UP000503222"/>
    </source>
</evidence>
<feature type="compositionally biased region" description="Acidic residues" evidence="1">
    <location>
        <begin position="26"/>
        <end position="40"/>
    </location>
</feature>
<evidence type="ECO:0000256" key="1">
    <source>
        <dbReference type="SAM" id="MobiDB-lite"/>
    </source>
</evidence>
<gene>
    <name evidence="2" type="ORF">G7077_01385</name>
</gene>
<dbReference type="Proteomes" id="UP000503222">
    <property type="component" value="Chromosome"/>
</dbReference>
<feature type="compositionally biased region" description="Basic and acidic residues" evidence="1">
    <location>
        <begin position="41"/>
        <end position="58"/>
    </location>
</feature>
<dbReference type="AlphaFoldDB" id="A0A6G7YLY8"/>
<dbReference type="RefSeq" id="WP_166410160.1">
    <property type="nucleotide sequence ID" value="NZ_CP049869.1"/>
</dbReference>
<reference evidence="2 3" key="1">
    <citation type="submission" date="2020-03" db="EMBL/GenBank/DDBJ databases">
        <title>Sphingomonas sp. nov., isolated from fish.</title>
        <authorList>
            <person name="Hyun D.-W."/>
            <person name="Bae J.-W."/>
        </authorList>
    </citation>
    <scope>NUCLEOTIDE SEQUENCE [LARGE SCALE GENOMIC DNA]</scope>
    <source>
        <strain evidence="2 3">HDW15B</strain>
    </source>
</reference>
<organism evidence="2 3">
    <name type="scientific">Sphingomonas piscis</name>
    <dbReference type="NCBI Taxonomy" id="2714943"/>
    <lineage>
        <taxon>Bacteria</taxon>
        <taxon>Pseudomonadati</taxon>
        <taxon>Pseudomonadota</taxon>
        <taxon>Alphaproteobacteria</taxon>
        <taxon>Sphingomonadales</taxon>
        <taxon>Sphingomonadaceae</taxon>
        <taxon>Sphingomonas</taxon>
    </lineage>
</organism>